<dbReference type="SMART" id="SM00829">
    <property type="entry name" value="PKS_ER"/>
    <property type="match status" value="1"/>
</dbReference>
<comment type="caution">
    <text evidence="4">The sequence shown here is derived from an EMBL/GenBank/DDBJ whole genome shotgun (WGS) entry which is preliminary data.</text>
</comment>
<dbReference type="AlphaFoldDB" id="A0A8X6M5W5"/>
<accession>A0A8X6M5W5</accession>
<dbReference type="InterPro" id="IPR052100">
    <property type="entry name" value="SV-ATPase_mito-regulator"/>
</dbReference>
<organism evidence="4 5">
    <name type="scientific">Trichonephila inaurata madagascariensis</name>
    <dbReference type="NCBI Taxonomy" id="2747483"/>
    <lineage>
        <taxon>Eukaryota</taxon>
        <taxon>Metazoa</taxon>
        <taxon>Ecdysozoa</taxon>
        <taxon>Arthropoda</taxon>
        <taxon>Chelicerata</taxon>
        <taxon>Arachnida</taxon>
        <taxon>Araneae</taxon>
        <taxon>Araneomorphae</taxon>
        <taxon>Entelegynae</taxon>
        <taxon>Araneoidea</taxon>
        <taxon>Nephilidae</taxon>
        <taxon>Trichonephila</taxon>
        <taxon>Trichonephila inaurata</taxon>
    </lineage>
</organism>
<evidence type="ECO:0000256" key="1">
    <source>
        <dbReference type="ARBA" id="ARBA00010371"/>
    </source>
</evidence>
<name>A0A8X6M5W5_9ARAC</name>
<dbReference type="Proteomes" id="UP000886998">
    <property type="component" value="Unassembled WGS sequence"/>
</dbReference>
<keyword evidence="2" id="KW-0560">Oxidoreductase</keyword>
<keyword evidence="5" id="KW-1185">Reference proteome</keyword>
<reference evidence="4" key="1">
    <citation type="submission" date="2020-08" db="EMBL/GenBank/DDBJ databases">
        <title>Multicomponent nature underlies the extraordinary mechanical properties of spider dragline silk.</title>
        <authorList>
            <person name="Kono N."/>
            <person name="Nakamura H."/>
            <person name="Mori M."/>
            <person name="Yoshida Y."/>
            <person name="Ohtoshi R."/>
            <person name="Malay A.D."/>
            <person name="Moran D.A.P."/>
            <person name="Tomita M."/>
            <person name="Numata K."/>
            <person name="Arakawa K."/>
        </authorList>
    </citation>
    <scope>NUCLEOTIDE SEQUENCE</scope>
</reference>
<protein>
    <submittedName>
        <fullName evidence="4">Synaptic vesicle membrane protein VAT-1 homolog</fullName>
    </submittedName>
</protein>
<dbReference type="PROSITE" id="PS01162">
    <property type="entry name" value="QOR_ZETA_CRYSTAL"/>
    <property type="match status" value="1"/>
</dbReference>
<gene>
    <name evidence="4" type="primary">Vat1</name>
    <name evidence="4" type="ORF">TNIN_340651</name>
</gene>
<dbReference type="PANTHER" id="PTHR44054:SF1">
    <property type="entry name" value="SYNAPTIC VESICLE MEMBRANE PROTEIN VAT-1 HOMOLOG"/>
    <property type="match status" value="1"/>
</dbReference>
<proteinExistence type="inferred from homology"/>
<dbReference type="Pfam" id="PF13602">
    <property type="entry name" value="ADH_zinc_N_2"/>
    <property type="match status" value="1"/>
</dbReference>
<dbReference type="GO" id="GO:0016491">
    <property type="term" value="F:oxidoreductase activity"/>
    <property type="evidence" value="ECO:0007669"/>
    <property type="project" value="UniProtKB-KW"/>
</dbReference>
<dbReference type="InterPro" id="IPR020843">
    <property type="entry name" value="ER"/>
</dbReference>
<evidence type="ECO:0000313" key="5">
    <source>
        <dbReference type="Proteomes" id="UP000886998"/>
    </source>
</evidence>
<dbReference type="SUPFAM" id="SSF51735">
    <property type="entry name" value="NAD(P)-binding Rossmann-fold domains"/>
    <property type="match status" value="1"/>
</dbReference>
<evidence type="ECO:0000259" key="3">
    <source>
        <dbReference type="SMART" id="SM00829"/>
    </source>
</evidence>
<dbReference type="InterPro" id="IPR036291">
    <property type="entry name" value="NAD(P)-bd_dom_sf"/>
</dbReference>
<dbReference type="Gene3D" id="3.90.180.10">
    <property type="entry name" value="Medium-chain alcohol dehydrogenases, catalytic domain"/>
    <property type="match status" value="1"/>
</dbReference>
<comment type="similarity">
    <text evidence="1">Belongs to the zinc-containing alcohol dehydrogenase family. Quinone oxidoreductase subfamily.</text>
</comment>
<dbReference type="Pfam" id="PF08240">
    <property type="entry name" value="ADH_N"/>
    <property type="match status" value="1"/>
</dbReference>
<dbReference type="InterPro" id="IPR013154">
    <property type="entry name" value="ADH-like_N"/>
</dbReference>
<sequence length="363" mass="41014">MADVETETNRAIMLTSFGGYDKLKIQNIPRVQVEKDHVIIEVKACGMNFSDMYVRQGIYTFQGMKPPFVLGSEASGVVSEIGSGVTEFKIGDRVLCWNFTYRMWAEYVHIHKSQCYLIPTNMTFTEANCFITNYLTAYLVVMDFGNLRPGQSILIQAAAGGVGWAATQIAKSVGNVMIFGTASLSKHDHIKENGVTHAIDYQNCDFVEEVLKISPKGVDVILDCLSGEDFTRARKCLKHMGRIVHIGISSMINGEKRSILKNFKVWWQTKNINMVNLILNNHAVCGLSINTLFENDPDAFKTTLDKIMHLYQEKKIKPRIDSIWSFDEITEATKCMVERKNIGKIVLVPKKEDNTEKVESYQN</sequence>
<dbReference type="PANTHER" id="PTHR44054">
    <property type="entry name" value="SYNAPTIC VESICLE MEMBRANE PROTEIN VAT-1 HOMOLOG-LIKE"/>
    <property type="match status" value="1"/>
</dbReference>
<feature type="domain" description="Enoyl reductase (ER)" evidence="3">
    <location>
        <begin position="18"/>
        <end position="347"/>
    </location>
</feature>
<dbReference type="OrthoDB" id="203908at2759"/>
<dbReference type="GO" id="GO:0008270">
    <property type="term" value="F:zinc ion binding"/>
    <property type="evidence" value="ECO:0007669"/>
    <property type="project" value="InterPro"/>
</dbReference>
<evidence type="ECO:0000256" key="2">
    <source>
        <dbReference type="ARBA" id="ARBA00023002"/>
    </source>
</evidence>
<dbReference type="EMBL" id="BMAV01024128">
    <property type="protein sequence ID" value="GFS30335.1"/>
    <property type="molecule type" value="Genomic_DNA"/>
</dbReference>
<dbReference type="Gene3D" id="3.40.50.720">
    <property type="entry name" value="NAD(P)-binding Rossmann-like Domain"/>
    <property type="match status" value="1"/>
</dbReference>
<dbReference type="CDD" id="cd08275">
    <property type="entry name" value="MDR3"/>
    <property type="match status" value="1"/>
</dbReference>
<evidence type="ECO:0000313" key="4">
    <source>
        <dbReference type="EMBL" id="GFS30335.1"/>
    </source>
</evidence>
<dbReference type="InterPro" id="IPR011032">
    <property type="entry name" value="GroES-like_sf"/>
</dbReference>
<dbReference type="InterPro" id="IPR002364">
    <property type="entry name" value="Quin_OxRdtase/zeta-crystal_CS"/>
</dbReference>
<dbReference type="SUPFAM" id="SSF50129">
    <property type="entry name" value="GroES-like"/>
    <property type="match status" value="1"/>
</dbReference>